<comment type="cofactor">
    <cofactor evidence="1 6">
        <name>Mg(2+)</name>
        <dbReference type="ChEBI" id="CHEBI:18420"/>
    </cofactor>
</comment>
<dbReference type="GO" id="GO:0046872">
    <property type="term" value="F:metal ion binding"/>
    <property type="evidence" value="ECO:0007669"/>
    <property type="project" value="UniProtKB-KW"/>
</dbReference>
<evidence type="ECO:0000256" key="4">
    <source>
        <dbReference type="ARBA" id="ARBA00022842"/>
    </source>
</evidence>
<dbReference type="SFLD" id="SFLDG01020">
    <property type="entry name" value="Terpene_Cyclase_Like_2"/>
    <property type="match status" value="1"/>
</dbReference>
<dbReference type="EC" id="4.2.3.-" evidence="6"/>
<dbReference type="Pfam" id="PF19086">
    <property type="entry name" value="Terpene_syn_C_2"/>
    <property type="match status" value="1"/>
</dbReference>
<dbReference type="GO" id="GO:0008299">
    <property type="term" value="P:isoprenoid biosynthetic process"/>
    <property type="evidence" value="ECO:0007669"/>
    <property type="project" value="UniProtKB-ARBA"/>
</dbReference>
<dbReference type="InterPro" id="IPR034686">
    <property type="entry name" value="Terpene_cyclase-like_2"/>
</dbReference>
<dbReference type="GO" id="GO:0010333">
    <property type="term" value="F:terpene synthase activity"/>
    <property type="evidence" value="ECO:0007669"/>
    <property type="project" value="InterPro"/>
</dbReference>
<comment type="caution">
    <text evidence="7">The sequence shown here is derived from an EMBL/GenBank/DDBJ whole genome shotgun (WGS) entry which is preliminary data.</text>
</comment>
<sequence length="341" mass="38526">MPSPSVESSLILPDLHARWPFPSIRSHLAKTIPLETQSWIESSGVLSAPLRKKLEASNFGELASIAYVHVSDAEKYRVCCDFLSLLFIMDDTTDDLGVNEVKAVFAIATDALKNHDKPRPVGENPIGELHRSFSERLHKVSRQNVTERFVLNYDLYAKAVIAEAEDREANKIRTLDSYLAIRRETGGVICCFDLHLLCAEVPDEILRDEHLRRLETLGLDMICIGNDILSFNVEYARGDLHNAVVIVMHENNLSIQEAISFVEILYQKMVDEFCRIAIHDLPACGSVTTRNAIRMYVAGITSWVTANYEWSLDCRRYFPGGQNPADTNWVVPVVPLIRQQK</sequence>
<keyword evidence="5 6" id="KW-0456">Lyase</keyword>
<dbReference type="SFLD" id="SFLDS00005">
    <property type="entry name" value="Isoprenoid_Synthase_Type_I"/>
    <property type="match status" value="1"/>
</dbReference>
<dbReference type="InterPro" id="IPR008949">
    <property type="entry name" value="Isoprenoid_synthase_dom_sf"/>
</dbReference>
<gene>
    <name evidence="7" type="ORF">R3P38DRAFT_3539760</name>
</gene>
<evidence type="ECO:0000256" key="6">
    <source>
        <dbReference type="RuleBase" id="RU366034"/>
    </source>
</evidence>
<evidence type="ECO:0000313" key="8">
    <source>
        <dbReference type="Proteomes" id="UP001362999"/>
    </source>
</evidence>
<dbReference type="SUPFAM" id="SSF48576">
    <property type="entry name" value="Terpenoid synthases"/>
    <property type="match status" value="1"/>
</dbReference>
<evidence type="ECO:0000313" key="7">
    <source>
        <dbReference type="EMBL" id="KAK7022539.1"/>
    </source>
</evidence>
<protein>
    <recommendedName>
        <fullName evidence="6">Terpene synthase</fullName>
        <ecNumber evidence="6">4.2.3.-</ecNumber>
    </recommendedName>
</protein>
<evidence type="ECO:0000256" key="3">
    <source>
        <dbReference type="ARBA" id="ARBA00022723"/>
    </source>
</evidence>
<comment type="similarity">
    <text evidence="2 6">Belongs to the terpene synthase family.</text>
</comment>
<organism evidence="7 8">
    <name type="scientific">Favolaschia claudopus</name>
    <dbReference type="NCBI Taxonomy" id="2862362"/>
    <lineage>
        <taxon>Eukaryota</taxon>
        <taxon>Fungi</taxon>
        <taxon>Dikarya</taxon>
        <taxon>Basidiomycota</taxon>
        <taxon>Agaricomycotina</taxon>
        <taxon>Agaricomycetes</taxon>
        <taxon>Agaricomycetidae</taxon>
        <taxon>Agaricales</taxon>
        <taxon>Marasmiineae</taxon>
        <taxon>Mycenaceae</taxon>
        <taxon>Favolaschia</taxon>
    </lineage>
</organism>
<evidence type="ECO:0000256" key="1">
    <source>
        <dbReference type="ARBA" id="ARBA00001946"/>
    </source>
</evidence>
<keyword evidence="3 6" id="KW-0479">Metal-binding</keyword>
<dbReference type="Gene3D" id="1.10.600.10">
    <property type="entry name" value="Farnesyl Diphosphate Synthase"/>
    <property type="match status" value="1"/>
</dbReference>
<dbReference type="Proteomes" id="UP001362999">
    <property type="component" value="Unassembled WGS sequence"/>
</dbReference>
<accession>A0AAW0BA22</accession>
<evidence type="ECO:0000256" key="5">
    <source>
        <dbReference type="ARBA" id="ARBA00023239"/>
    </source>
</evidence>
<dbReference type="PANTHER" id="PTHR35201">
    <property type="entry name" value="TERPENE SYNTHASE"/>
    <property type="match status" value="1"/>
</dbReference>
<dbReference type="EMBL" id="JAWWNJ010000037">
    <property type="protein sequence ID" value="KAK7022539.1"/>
    <property type="molecule type" value="Genomic_DNA"/>
</dbReference>
<dbReference type="AlphaFoldDB" id="A0AAW0BA22"/>
<name>A0AAW0BA22_9AGAR</name>
<keyword evidence="8" id="KW-1185">Reference proteome</keyword>
<evidence type="ECO:0000256" key="2">
    <source>
        <dbReference type="ARBA" id="ARBA00006333"/>
    </source>
</evidence>
<proteinExistence type="inferred from homology"/>
<keyword evidence="4 6" id="KW-0460">Magnesium</keyword>
<reference evidence="7 8" key="1">
    <citation type="journal article" date="2024" name="J Genomics">
        <title>Draft genome sequencing and assembly of Favolaschia claudopus CIRM-BRFM 2984 isolated from oak limbs.</title>
        <authorList>
            <person name="Navarro D."/>
            <person name="Drula E."/>
            <person name="Chaduli D."/>
            <person name="Cazenave R."/>
            <person name="Ahrendt S."/>
            <person name="Wang J."/>
            <person name="Lipzen A."/>
            <person name="Daum C."/>
            <person name="Barry K."/>
            <person name="Grigoriev I.V."/>
            <person name="Favel A."/>
            <person name="Rosso M.N."/>
            <person name="Martin F."/>
        </authorList>
    </citation>
    <scope>NUCLEOTIDE SEQUENCE [LARGE SCALE GENOMIC DNA]</scope>
    <source>
        <strain evidence="7 8">CIRM-BRFM 2984</strain>
    </source>
</reference>
<dbReference type="PANTHER" id="PTHR35201:SF4">
    <property type="entry name" value="BETA-PINACENE SYNTHASE-RELATED"/>
    <property type="match status" value="1"/>
</dbReference>